<dbReference type="EMBL" id="LSMT01000338">
    <property type="protein sequence ID" value="PFX19923.1"/>
    <property type="molecule type" value="Genomic_DNA"/>
</dbReference>
<gene>
    <name evidence="2" type="ORF">AWC38_SpisGene15640</name>
</gene>
<accession>A0A2B4RSZ5</accession>
<protein>
    <submittedName>
        <fullName evidence="2">Uncharacterized protein</fullName>
    </submittedName>
</protein>
<evidence type="ECO:0000313" key="2">
    <source>
        <dbReference type="EMBL" id="PFX19923.1"/>
    </source>
</evidence>
<comment type="caution">
    <text evidence="2">The sequence shown here is derived from an EMBL/GenBank/DDBJ whole genome shotgun (WGS) entry which is preliminary data.</text>
</comment>
<keyword evidence="3" id="KW-1185">Reference proteome</keyword>
<dbReference type="AlphaFoldDB" id="A0A2B4RSZ5"/>
<dbReference type="OrthoDB" id="5972453at2759"/>
<evidence type="ECO:0000256" key="1">
    <source>
        <dbReference type="SAM" id="SignalP"/>
    </source>
</evidence>
<feature type="signal peptide" evidence="1">
    <location>
        <begin position="1"/>
        <end position="23"/>
    </location>
</feature>
<name>A0A2B4RSZ5_STYPI</name>
<evidence type="ECO:0000313" key="3">
    <source>
        <dbReference type="Proteomes" id="UP000225706"/>
    </source>
</evidence>
<feature type="chain" id="PRO_5012112004" evidence="1">
    <location>
        <begin position="24"/>
        <end position="197"/>
    </location>
</feature>
<reference evidence="3" key="1">
    <citation type="journal article" date="2017" name="bioRxiv">
        <title>Comparative analysis of the genomes of Stylophora pistillata and Acropora digitifera provides evidence for extensive differences between species of corals.</title>
        <authorList>
            <person name="Voolstra C.R."/>
            <person name="Li Y."/>
            <person name="Liew Y.J."/>
            <person name="Baumgarten S."/>
            <person name="Zoccola D."/>
            <person name="Flot J.-F."/>
            <person name="Tambutte S."/>
            <person name="Allemand D."/>
            <person name="Aranda M."/>
        </authorList>
    </citation>
    <scope>NUCLEOTIDE SEQUENCE [LARGE SCALE GENOMIC DNA]</scope>
</reference>
<proteinExistence type="predicted"/>
<sequence>LQIKMKRLVCLAIFFYLTLFSDACERELVGKCIKSYVALLDKAPDEGSHCTRLEMVFGCFWSKSGCKGENIRRWRGWVLMVATLEKFLGTCPRDDQQLQKFYERLPADSKPRRIYERLKTKPITAEDKQCATQIHNSCKRQFVELVRKNHRICDDGGFWLKCYEESGCNEESAIVRYAKFVAELAPKLVSDCKRSDL</sequence>
<feature type="non-terminal residue" evidence="2">
    <location>
        <position position="1"/>
    </location>
</feature>
<keyword evidence="1" id="KW-0732">Signal</keyword>
<organism evidence="2 3">
    <name type="scientific">Stylophora pistillata</name>
    <name type="common">Smooth cauliflower coral</name>
    <dbReference type="NCBI Taxonomy" id="50429"/>
    <lineage>
        <taxon>Eukaryota</taxon>
        <taxon>Metazoa</taxon>
        <taxon>Cnidaria</taxon>
        <taxon>Anthozoa</taxon>
        <taxon>Hexacorallia</taxon>
        <taxon>Scleractinia</taxon>
        <taxon>Astrocoeniina</taxon>
        <taxon>Pocilloporidae</taxon>
        <taxon>Stylophora</taxon>
    </lineage>
</organism>
<dbReference type="Proteomes" id="UP000225706">
    <property type="component" value="Unassembled WGS sequence"/>
</dbReference>